<name>X1NLY2_9ZZZZ</name>
<organism evidence="2">
    <name type="scientific">marine sediment metagenome</name>
    <dbReference type="NCBI Taxonomy" id="412755"/>
    <lineage>
        <taxon>unclassified sequences</taxon>
        <taxon>metagenomes</taxon>
        <taxon>ecological metagenomes</taxon>
    </lineage>
</organism>
<feature type="non-terminal residue" evidence="2">
    <location>
        <position position="288"/>
    </location>
</feature>
<reference evidence="2" key="1">
    <citation type="journal article" date="2014" name="Front. Microbiol.">
        <title>High frequency of phylogenetically diverse reductive dehalogenase-homologous genes in deep subseafloor sedimentary metagenomes.</title>
        <authorList>
            <person name="Kawai M."/>
            <person name="Futagami T."/>
            <person name="Toyoda A."/>
            <person name="Takaki Y."/>
            <person name="Nishi S."/>
            <person name="Hori S."/>
            <person name="Arai W."/>
            <person name="Tsubouchi T."/>
            <person name="Morono Y."/>
            <person name="Uchiyama I."/>
            <person name="Ito T."/>
            <person name="Fujiyama A."/>
            <person name="Inagaki F."/>
            <person name="Takami H."/>
        </authorList>
    </citation>
    <scope>NUCLEOTIDE SEQUENCE</scope>
    <source>
        <strain evidence="2">Expedition CK06-06</strain>
    </source>
</reference>
<proteinExistence type="predicted"/>
<evidence type="ECO:0008006" key="3">
    <source>
        <dbReference type="Google" id="ProtNLM"/>
    </source>
</evidence>
<dbReference type="GO" id="GO:0006435">
    <property type="term" value="P:threonyl-tRNA aminoacylation"/>
    <property type="evidence" value="ECO:0007669"/>
    <property type="project" value="TreeGrafter"/>
</dbReference>
<dbReference type="InterPro" id="IPR018163">
    <property type="entry name" value="Thr/Ala-tRNA-synth_IIc_edit"/>
</dbReference>
<comment type="caution">
    <text evidence="2">The sequence shown here is derived from an EMBL/GenBank/DDBJ whole genome shotgun (WGS) entry which is preliminary data.</text>
</comment>
<dbReference type="Gene3D" id="3.30.980.10">
    <property type="entry name" value="Threonyl-trna Synthetase, Chain A, domain 2"/>
    <property type="match status" value="1"/>
</dbReference>
<dbReference type="AlphaFoldDB" id="X1NLY2"/>
<dbReference type="InterPro" id="IPR027417">
    <property type="entry name" value="P-loop_NTPase"/>
</dbReference>
<dbReference type="GO" id="GO:0004829">
    <property type="term" value="F:threonine-tRNA ligase activity"/>
    <property type="evidence" value="ECO:0007669"/>
    <property type="project" value="TreeGrafter"/>
</dbReference>
<gene>
    <name evidence="2" type="ORF">S06H3_28309</name>
</gene>
<dbReference type="SUPFAM" id="SSF52540">
    <property type="entry name" value="P-loop containing nucleoside triphosphate hydrolases"/>
    <property type="match status" value="1"/>
</dbReference>
<evidence type="ECO:0000313" key="2">
    <source>
        <dbReference type="EMBL" id="GAI27815.1"/>
    </source>
</evidence>
<keyword evidence="1" id="KW-0648">Protein biosynthesis</keyword>
<dbReference type="PANTHER" id="PTHR11451:SF44">
    <property type="entry name" value="THREONINE--TRNA LIGASE, CHLOROPLASTIC_MITOCHONDRIAL 2"/>
    <property type="match status" value="1"/>
</dbReference>
<sequence>STLSFILYVALKKLFPGNRLRIQYSIAKGFYFLLEKDLSHDNLLKIEKMMKKTIKRDLPIKKAIYSKREALKIFKNSGLQDKIVLLENISKQRIAVYSLLNLYDICAMPPFESTGMVNVFLLEKFPPGYIMMFPFWQDLSKLPRYVPQPKLARIFNEYEEWANILGIKNVGQLNYAIKKGKESEIVKVTEALHEKKMVYIADRIVKEKKKIILIAGPSSAGKTTFTKRLAIQLLVNGIKPLIISADDYFLPHSQTPKDEFSNLDFESINAVDVSLLNQQLLKISRAKG</sequence>
<dbReference type="PANTHER" id="PTHR11451">
    <property type="entry name" value="THREONINE-TRNA LIGASE"/>
    <property type="match status" value="1"/>
</dbReference>
<dbReference type="GO" id="GO:0000166">
    <property type="term" value="F:nucleotide binding"/>
    <property type="evidence" value="ECO:0007669"/>
    <property type="project" value="InterPro"/>
</dbReference>
<dbReference type="Gene3D" id="3.40.50.300">
    <property type="entry name" value="P-loop containing nucleotide triphosphate hydrolases"/>
    <property type="match status" value="1"/>
</dbReference>
<dbReference type="EMBL" id="BARV01016506">
    <property type="protein sequence ID" value="GAI27815.1"/>
    <property type="molecule type" value="Genomic_DNA"/>
</dbReference>
<feature type="non-terminal residue" evidence="2">
    <location>
        <position position="1"/>
    </location>
</feature>
<accession>X1NLY2</accession>
<evidence type="ECO:0000256" key="1">
    <source>
        <dbReference type="ARBA" id="ARBA00022917"/>
    </source>
</evidence>
<dbReference type="SUPFAM" id="SSF55186">
    <property type="entry name" value="ThrRS/AlaRS common domain"/>
    <property type="match status" value="1"/>
</dbReference>
<protein>
    <recommendedName>
        <fullName evidence="3">Phosphoribulokinase/uridine kinase domain-containing protein</fullName>
    </recommendedName>
</protein>